<organism evidence="2 3">
    <name type="scientific">Nocardioides daeguensis</name>
    <dbReference type="NCBI Taxonomy" id="908359"/>
    <lineage>
        <taxon>Bacteria</taxon>
        <taxon>Bacillati</taxon>
        <taxon>Actinomycetota</taxon>
        <taxon>Actinomycetes</taxon>
        <taxon>Propionibacteriales</taxon>
        <taxon>Nocardioidaceae</taxon>
        <taxon>Nocardioides</taxon>
    </lineage>
</organism>
<evidence type="ECO:0000313" key="3">
    <source>
        <dbReference type="Proteomes" id="UP001500301"/>
    </source>
</evidence>
<sequence length="193" mass="19749">MTSASTAAMAVRCASRAIAPIRAIRRSAVVRRPPARVGEDRDPVQLAGGPVGEQQDRVVVPHPGRTGVGLHHVVEVAALPDADPGKRRGPPTQSHDDLDHPIIAPSAAPGTVVCADRRPAVQRAATGEDGGPSALPPGEGSRVADVDTKVDGHPLPAADATPDVCGSLAAGERLAPSDDAVLDVEKMMEVVHG</sequence>
<keyword evidence="3" id="KW-1185">Reference proteome</keyword>
<protein>
    <submittedName>
        <fullName evidence="2">Uncharacterized protein</fullName>
    </submittedName>
</protein>
<feature type="region of interest" description="Disordered" evidence="1">
    <location>
        <begin position="123"/>
        <end position="142"/>
    </location>
</feature>
<name>A0ABP6W735_9ACTN</name>
<proteinExistence type="predicted"/>
<dbReference type="Proteomes" id="UP001500301">
    <property type="component" value="Unassembled WGS sequence"/>
</dbReference>
<comment type="caution">
    <text evidence="2">The sequence shown here is derived from an EMBL/GenBank/DDBJ whole genome shotgun (WGS) entry which is preliminary data.</text>
</comment>
<evidence type="ECO:0000256" key="1">
    <source>
        <dbReference type="SAM" id="MobiDB-lite"/>
    </source>
</evidence>
<feature type="region of interest" description="Disordered" evidence="1">
    <location>
        <begin position="79"/>
        <end position="105"/>
    </location>
</feature>
<gene>
    <name evidence="2" type="ORF">GCM10022263_37040</name>
</gene>
<evidence type="ECO:0000313" key="2">
    <source>
        <dbReference type="EMBL" id="GAA3546442.1"/>
    </source>
</evidence>
<dbReference type="EMBL" id="BAABBB010000019">
    <property type="protein sequence ID" value="GAA3546442.1"/>
    <property type="molecule type" value="Genomic_DNA"/>
</dbReference>
<feature type="region of interest" description="Disordered" evidence="1">
    <location>
        <begin position="33"/>
        <end position="58"/>
    </location>
</feature>
<accession>A0ABP6W735</accession>
<reference evidence="3" key="1">
    <citation type="journal article" date="2019" name="Int. J. Syst. Evol. Microbiol.">
        <title>The Global Catalogue of Microorganisms (GCM) 10K type strain sequencing project: providing services to taxonomists for standard genome sequencing and annotation.</title>
        <authorList>
            <consortium name="The Broad Institute Genomics Platform"/>
            <consortium name="The Broad Institute Genome Sequencing Center for Infectious Disease"/>
            <person name="Wu L."/>
            <person name="Ma J."/>
        </authorList>
    </citation>
    <scope>NUCLEOTIDE SEQUENCE [LARGE SCALE GENOMIC DNA]</scope>
    <source>
        <strain evidence="3">JCM 17460</strain>
    </source>
</reference>